<dbReference type="GO" id="GO:0009231">
    <property type="term" value="P:riboflavin biosynthetic process"/>
    <property type="evidence" value="ECO:0007669"/>
    <property type="project" value="UniProtKB-UniRule"/>
</dbReference>
<dbReference type="Gene3D" id="3.40.50.10990">
    <property type="entry name" value="GTP cyclohydrolase II"/>
    <property type="match status" value="1"/>
</dbReference>
<feature type="binding site" evidence="19">
    <location>
        <position position="358"/>
    </location>
    <ligand>
        <name>GTP</name>
        <dbReference type="ChEBI" id="CHEBI:37565"/>
    </ligand>
</feature>
<dbReference type="Proteomes" id="UP000215383">
    <property type="component" value="Chromosome 1"/>
</dbReference>
<dbReference type="InterPro" id="IPR000422">
    <property type="entry name" value="DHBP_synthase_RibB"/>
</dbReference>
<evidence type="ECO:0000256" key="7">
    <source>
        <dbReference type="ARBA" id="ARBA00022619"/>
    </source>
</evidence>
<comment type="function">
    <text evidence="17 19">Catalyzes the conversion of GTP to 2,5-diamino-6-ribosylamino-4(3H)-pyrimidinone 5'-phosphate (DARP), formate and pyrophosphate.</text>
</comment>
<comment type="cofactor">
    <cofactor evidence="19">
        <name>Mg(2+)</name>
        <dbReference type="ChEBI" id="CHEBI:18420"/>
    </cofactor>
    <cofactor evidence="19">
        <name>Mn(2+)</name>
        <dbReference type="ChEBI" id="CHEBI:29035"/>
    </cofactor>
    <text evidence="19">Binds 2 divalent metal cations per subunit. Magnesium or manganese.</text>
</comment>
<dbReference type="PIRSF" id="PIRSF001259">
    <property type="entry name" value="RibA"/>
    <property type="match status" value="1"/>
</dbReference>
<feature type="active site" description="Nucleophile; for GTP cyclohydrolase activity" evidence="19">
    <location>
        <position position="332"/>
    </location>
</feature>
<protein>
    <recommendedName>
        <fullName evidence="19">Riboflavin biosynthesis protein RibBA</fullName>
    </recommendedName>
    <domain>
        <recommendedName>
            <fullName evidence="19">3,4-dihydroxy-2-butanone 4-phosphate synthase</fullName>
            <shortName evidence="19">DHBP synthase</shortName>
            <ecNumber evidence="19">4.1.99.12</ecNumber>
        </recommendedName>
    </domain>
    <domain>
        <recommendedName>
            <fullName evidence="19">GTP cyclohydrolase-2</fullName>
            <ecNumber evidence="19">3.5.4.25</ecNumber>
        </recommendedName>
        <alternativeName>
            <fullName evidence="19">GTP cyclohydrolase II</fullName>
        </alternativeName>
    </domain>
</protein>
<dbReference type="FunFam" id="3.90.870.10:FF:000001">
    <property type="entry name" value="Riboflavin biosynthesis protein RibBA"/>
    <property type="match status" value="1"/>
</dbReference>
<dbReference type="InterPro" id="IPR000926">
    <property type="entry name" value="RibA"/>
</dbReference>
<keyword evidence="8 19" id="KW-0479">Metal-binding</keyword>
<dbReference type="PANTHER" id="PTHR21327:SF18">
    <property type="entry name" value="3,4-DIHYDROXY-2-BUTANONE 4-PHOSPHATE SYNTHASE"/>
    <property type="match status" value="1"/>
</dbReference>
<keyword evidence="15 19" id="KW-0456">Lyase</keyword>
<evidence type="ECO:0000256" key="1">
    <source>
        <dbReference type="ARBA" id="ARBA00000141"/>
    </source>
</evidence>
<feature type="binding site" evidence="19">
    <location>
        <begin position="141"/>
        <end position="145"/>
    </location>
    <ligand>
        <name>D-ribulose 5-phosphate</name>
        <dbReference type="ChEBI" id="CHEBI:58121"/>
    </ligand>
</feature>
<evidence type="ECO:0000256" key="6">
    <source>
        <dbReference type="ARBA" id="ARBA00005520"/>
    </source>
</evidence>
<organism evidence="21 22">
    <name type="scientific">Megamonas hypermegale</name>
    <dbReference type="NCBI Taxonomy" id="158847"/>
    <lineage>
        <taxon>Bacteria</taxon>
        <taxon>Bacillati</taxon>
        <taxon>Bacillota</taxon>
        <taxon>Negativicutes</taxon>
        <taxon>Selenomonadales</taxon>
        <taxon>Selenomonadaceae</taxon>
        <taxon>Megamonas</taxon>
    </lineage>
</organism>
<feature type="region of interest" description="GTP cyclohydrolase II" evidence="19">
    <location>
        <begin position="203"/>
        <end position="399"/>
    </location>
</feature>
<dbReference type="UniPathway" id="UPA00275">
    <property type="reaction ID" value="UER00399"/>
</dbReference>
<comment type="pathway">
    <text evidence="5 19">Cofactor biosynthesis; riboflavin biosynthesis; 2-hydroxy-3-oxobutyl phosphate from D-ribulose 5-phosphate: step 1/1.</text>
</comment>
<evidence type="ECO:0000256" key="11">
    <source>
        <dbReference type="ARBA" id="ARBA00022833"/>
    </source>
</evidence>
<comment type="function">
    <text evidence="3 19">Catalyzes the conversion of D-ribulose 5-phosphate to formate and 3,4-dihydroxy-2-butanone 4-phosphate.</text>
</comment>
<evidence type="ECO:0000256" key="3">
    <source>
        <dbReference type="ARBA" id="ARBA00002284"/>
    </source>
</evidence>
<feature type="binding site" evidence="19">
    <location>
        <position position="258"/>
    </location>
    <ligand>
        <name>Zn(2+)</name>
        <dbReference type="ChEBI" id="CHEBI:29105"/>
        <note>catalytic</note>
    </ligand>
</feature>
<feature type="binding site" evidence="19">
    <location>
        <position position="269"/>
    </location>
    <ligand>
        <name>Zn(2+)</name>
        <dbReference type="ChEBI" id="CHEBI:29105"/>
        <note>catalytic</note>
    </ligand>
</feature>
<evidence type="ECO:0000256" key="4">
    <source>
        <dbReference type="ARBA" id="ARBA00004853"/>
    </source>
</evidence>
<evidence type="ECO:0000256" key="16">
    <source>
        <dbReference type="ARBA" id="ARBA00023268"/>
    </source>
</evidence>
<dbReference type="EMBL" id="LT906446">
    <property type="protein sequence ID" value="SNV00671.1"/>
    <property type="molecule type" value="Genomic_DNA"/>
</dbReference>
<evidence type="ECO:0000259" key="20">
    <source>
        <dbReference type="Pfam" id="PF00925"/>
    </source>
</evidence>
<comment type="catalytic activity">
    <reaction evidence="1 19">
        <text>D-ribulose 5-phosphate = (2S)-2-hydroxy-3-oxobutyl phosphate + formate + H(+)</text>
        <dbReference type="Rhea" id="RHEA:18457"/>
        <dbReference type="ChEBI" id="CHEBI:15378"/>
        <dbReference type="ChEBI" id="CHEBI:15740"/>
        <dbReference type="ChEBI" id="CHEBI:58121"/>
        <dbReference type="ChEBI" id="CHEBI:58830"/>
        <dbReference type="EC" id="4.1.99.12"/>
    </reaction>
</comment>
<evidence type="ECO:0000256" key="18">
    <source>
        <dbReference type="ARBA" id="ARBA00049295"/>
    </source>
</evidence>
<dbReference type="GO" id="GO:0005829">
    <property type="term" value="C:cytosol"/>
    <property type="evidence" value="ECO:0007669"/>
    <property type="project" value="TreeGrafter"/>
</dbReference>
<dbReference type="PANTHER" id="PTHR21327">
    <property type="entry name" value="GTP CYCLOHYDROLASE II-RELATED"/>
    <property type="match status" value="1"/>
</dbReference>
<keyword evidence="14 19" id="KW-0464">Manganese</keyword>
<dbReference type="SUPFAM" id="SSF142695">
    <property type="entry name" value="RibA-like"/>
    <property type="match status" value="1"/>
</dbReference>
<keyword evidence="10 19" id="KW-0378">Hydrolase</keyword>
<sequence length="399" mass="43991">MDFKYNTVEEAIEAFKQGQMVLVTDDEDRENEGDLIVAAEKATPEVINFMATHAKGLICVPMSGELIAKAGLEQMVSHNTDNHETAFTVSVDAKDTTTGISAFERARTVEALISDDVKPEDLRRPGHMFPLRAVEGGVLCRTGHTEATVDLAKLAGLKPAGLCCEIMKEDGHMARTPDLIEFAKKHNLVFITVAQLIAYRKATEKMVERVAEADFPNKFGHFRVIAYSSKLDDKCHLAVVKGDVRGKKNVLVRVHSECLTGDVFGSMRCDCGDQLHLAMEKIEAEGEGVLLYLRQEGRGIGLANKIRAYALQDQGKDTVEANILLGFAPDLREYGIGAQILEDLGLTSIRLLTNNPAKRAGLEGFGLKIVERVPLQIPANEYDEKYLKVKKEKMGHLLK</sequence>
<dbReference type="GO" id="GO:0030145">
    <property type="term" value="F:manganese ion binding"/>
    <property type="evidence" value="ECO:0007669"/>
    <property type="project" value="UniProtKB-UniRule"/>
</dbReference>
<dbReference type="HAMAP" id="MF_00179">
    <property type="entry name" value="RibA"/>
    <property type="match status" value="1"/>
</dbReference>
<dbReference type="InterPro" id="IPR032677">
    <property type="entry name" value="GTP_cyclohydro_II"/>
</dbReference>
<comment type="similarity">
    <text evidence="19">In the C-terminal section; belongs to the GTP cyclohydrolase II family.</text>
</comment>
<dbReference type="NCBIfam" id="TIGR00506">
    <property type="entry name" value="ribB"/>
    <property type="match status" value="1"/>
</dbReference>
<feature type="binding site" evidence="19">
    <location>
        <position position="30"/>
    </location>
    <ligand>
        <name>Mg(2+)</name>
        <dbReference type="ChEBI" id="CHEBI:18420"/>
        <label>2</label>
    </ligand>
</feature>
<dbReference type="InterPro" id="IPR017945">
    <property type="entry name" value="DHBP_synth_RibB-like_a/b_dom"/>
</dbReference>
<dbReference type="InterPro" id="IPR036144">
    <property type="entry name" value="RibA-like_sf"/>
</dbReference>
<dbReference type="Pfam" id="PF00925">
    <property type="entry name" value="GTP_cyclohydro2"/>
    <property type="match status" value="1"/>
</dbReference>
<evidence type="ECO:0000256" key="19">
    <source>
        <dbReference type="HAMAP-Rule" id="MF_01283"/>
    </source>
</evidence>
<feature type="binding site" evidence="19">
    <location>
        <position position="271"/>
    </location>
    <ligand>
        <name>Zn(2+)</name>
        <dbReference type="ChEBI" id="CHEBI:29105"/>
        <note>catalytic</note>
    </ligand>
</feature>
<feature type="binding site" evidence="19">
    <location>
        <position position="318"/>
    </location>
    <ligand>
        <name>GTP</name>
        <dbReference type="ChEBI" id="CHEBI:37565"/>
    </ligand>
</feature>
<keyword evidence="13 19" id="KW-0342">GTP-binding</keyword>
<dbReference type="HAMAP" id="MF_01283">
    <property type="entry name" value="RibBA"/>
    <property type="match status" value="1"/>
</dbReference>
<evidence type="ECO:0000256" key="5">
    <source>
        <dbReference type="ARBA" id="ARBA00004904"/>
    </source>
</evidence>
<comment type="catalytic activity">
    <reaction evidence="18 19">
        <text>GTP + 4 H2O = 2,5-diamino-6-hydroxy-4-(5-phosphoribosylamino)-pyrimidine + formate + 2 phosphate + 3 H(+)</text>
        <dbReference type="Rhea" id="RHEA:23704"/>
        <dbReference type="ChEBI" id="CHEBI:15377"/>
        <dbReference type="ChEBI" id="CHEBI:15378"/>
        <dbReference type="ChEBI" id="CHEBI:15740"/>
        <dbReference type="ChEBI" id="CHEBI:37565"/>
        <dbReference type="ChEBI" id="CHEBI:43474"/>
        <dbReference type="ChEBI" id="CHEBI:58614"/>
        <dbReference type="EC" id="3.5.4.25"/>
    </reaction>
</comment>
<keyword evidence="22" id="KW-1185">Reference proteome</keyword>
<feature type="site" description="Essential for DHBP synthase activity" evidence="19">
    <location>
        <position position="165"/>
    </location>
</feature>
<dbReference type="OrthoDB" id="9793111at2"/>
<feature type="binding site" evidence="19">
    <location>
        <position position="34"/>
    </location>
    <ligand>
        <name>D-ribulose 5-phosphate</name>
        <dbReference type="ChEBI" id="CHEBI:58121"/>
    </ligand>
</feature>
<dbReference type="GeneID" id="78507342"/>
<comment type="cofactor">
    <cofactor evidence="2">
        <name>Mn(2+)</name>
        <dbReference type="ChEBI" id="CHEBI:29035"/>
    </cofactor>
</comment>
<evidence type="ECO:0000313" key="21">
    <source>
        <dbReference type="EMBL" id="SNV00671.1"/>
    </source>
</evidence>
<evidence type="ECO:0000256" key="13">
    <source>
        <dbReference type="ARBA" id="ARBA00023134"/>
    </source>
</evidence>
<feature type="binding site" evidence="19">
    <location>
        <begin position="29"/>
        <end position="30"/>
    </location>
    <ligand>
        <name>D-ribulose 5-phosphate</name>
        <dbReference type="ChEBI" id="CHEBI:58121"/>
    </ligand>
</feature>
<dbReference type="EC" id="4.1.99.12" evidence="19"/>
<feature type="binding site" evidence="19">
    <location>
        <position position="274"/>
    </location>
    <ligand>
        <name>GTP</name>
        <dbReference type="ChEBI" id="CHEBI:37565"/>
    </ligand>
</feature>
<evidence type="ECO:0000256" key="10">
    <source>
        <dbReference type="ARBA" id="ARBA00022801"/>
    </source>
</evidence>
<feature type="region of interest" description="DHBP synthase" evidence="19">
    <location>
        <begin position="1"/>
        <end position="202"/>
    </location>
</feature>
<feature type="binding site" evidence="19">
    <location>
        <position position="353"/>
    </location>
    <ligand>
        <name>GTP</name>
        <dbReference type="ChEBI" id="CHEBI:37565"/>
    </ligand>
</feature>
<dbReference type="CDD" id="cd00641">
    <property type="entry name" value="GTP_cyclohydro2"/>
    <property type="match status" value="1"/>
</dbReference>
<evidence type="ECO:0000256" key="17">
    <source>
        <dbReference type="ARBA" id="ARBA00043932"/>
    </source>
</evidence>
<dbReference type="eggNOG" id="COG0108">
    <property type="taxonomic scope" value="Bacteria"/>
</dbReference>
<dbReference type="GO" id="GO:0005525">
    <property type="term" value="F:GTP binding"/>
    <property type="evidence" value="ECO:0007669"/>
    <property type="project" value="UniProtKB-KW"/>
</dbReference>
<evidence type="ECO:0000256" key="14">
    <source>
        <dbReference type="ARBA" id="ARBA00023211"/>
    </source>
</evidence>
<keyword evidence="12 19" id="KW-0460">Magnesium</keyword>
<keyword evidence="16 19" id="KW-0511">Multifunctional enzyme</keyword>
<dbReference type="Pfam" id="PF00926">
    <property type="entry name" value="DHBP_synthase"/>
    <property type="match status" value="1"/>
</dbReference>
<feature type="binding site" evidence="19">
    <location>
        <position position="165"/>
    </location>
    <ligand>
        <name>D-ribulose 5-phosphate</name>
        <dbReference type="ChEBI" id="CHEBI:58121"/>
    </ligand>
</feature>
<feature type="binding site" evidence="19">
    <location>
        <position position="30"/>
    </location>
    <ligand>
        <name>Mg(2+)</name>
        <dbReference type="ChEBI" id="CHEBI:18420"/>
        <label>1</label>
    </ligand>
</feature>
<dbReference type="GO" id="GO:0000287">
    <property type="term" value="F:magnesium ion binding"/>
    <property type="evidence" value="ECO:0007669"/>
    <property type="project" value="UniProtKB-UniRule"/>
</dbReference>
<evidence type="ECO:0000313" key="22">
    <source>
        <dbReference type="Proteomes" id="UP000215383"/>
    </source>
</evidence>
<dbReference type="EC" id="3.5.4.25" evidence="19"/>
<proteinExistence type="inferred from homology"/>
<dbReference type="Gene3D" id="3.90.870.10">
    <property type="entry name" value="DHBP synthase"/>
    <property type="match status" value="1"/>
</dbReference>
<comment type="similarity">
    <text evidence="6 19">In the N-terminal section; belongs to the DHBP synthase family.</text>
</comment>
<comment type="pathway">
    <text evidence="4 19">Cofactor biosynthesis; riboflavin biosynthesis; 5-amino-6-(D-ribitylamino)uracil from GTP: step 1/4.</text>
</comment>
<dbReference type="NCBIfam" id="NF001591">
    <property type="entry name" value="PRK00393.1"/>
    <property type="match status" value="1"/>
</dbReference>
<dbReference type="FunFam" id="3.40.50.10990:FF:000001">
    <property type="entry name" value="Riboflavin biosynthesis protein RibBA"/>
    <property type="match status" value="1"/>
</dbReference>
<evidence type="ECO:0000256" key="15">
    <source>
        <dbReference type="ARBA" id="ARBA00023239"/>
    </source>
</evidence>
<dbReference type="SUPFAM" id="SSF55821">
    <property type="entry name" value="YrdC/RibB"/>
    <property type="match status" value="1"/>
</dbReference>
<feature type="binding site" evidence="19">
    <location>
        <position position="144"/>
    </location>
    <ligand>
        <name>Mg(2+)</name>
        <dbReference type="ChEBI" id="CHEBI:18420"/>
        <label>2</label>
    </ligand>
</feature>
<feature type="site" description="Essential for DHBP synthase activity" evidence="19">
    <location>
        <position position="127"/>
    </location>
</feature>
<dbReference type="InterPro" id="IPR016299">
    <property type="entry name" value="Riboflavin_synth_RibBA"/>
</dbReference>
<comment type="cofactor">
    <cofactor evidence="19">
        <name>Zn(2+)</name>
        <dbReference type="ChEBI" id="CHEBI:29105"/>
    </cofactor>
    <text evidence="19">Binds 1 zinc ion per subunit.</text>
</comment>
<evidence type="ECO:0000256" key="2">
    <source>
        <dbReference type="ARBA" id="ARBA00001936"/>
    </source>
</evidence>
<dbReference type="NCBIfam" id="NF006803">
    <property type="entry name" value="PRK09311.1"/>
    <property type="match status" value="1"/>
</dbReference>
<feature type="binding site" evidence="19">
    <location>
        <begin position="253"/>
        <end position="257"/>
    </location>
    <ligand>
        <name>GTP</name>
        <dbReference type="ChEBI" id="CHEBI:37565"/>
    </ligand>
</feature>
<dbReference type="GO" id="GO:0008686">
    <property type="term" value="F:3,4-dihydroxy-2-butanone-4-phosphate synthase activity"/>
    <property type="evidence" value="ECO:0007669"/>
    <property type="project" value="UniProtKB-UniRule"/>
</dbReference>
<keyword evidence="9 19" id="KW-0547">Nucleotide-binding</keyword>
<accession>A0A239TRS7</accession>
<dbReference type="eggNOG" id="COG0807">
    <property type="taxonomic scope" value="Bacteria"/>
</dbReference>
<name>A0A239TRS7_9FIRM</name>
<evidence type="ECO:0000256" key="12">
    <source>
        <dbReference type="ARBA" id="ARBA00022842"/>
    </source>
</evidence>
<gene>
    <name evidence="19 21" type="primary">ribBA</name>
    <name evidence="21" type="ORF">SAMEA4364220_01340</name>
</gene>
<reference evidence="21 22" key="1">
    <citation type="submission" date="2017-06" db="EMBL/GenBank/DDBJ databases">
        <authorList>
            <consortium name="Pathogen Informatics"/>
        </authorList>
    </citation>
    <scope>NUCLEOTIDE SEQUENCE [LARGE SCALE GENOMIC DNA]</scope>
    <source>
        <strain evidence="21 22">NCTC10570</strain>
    </source>
</reference>
<feature type="binding site" evidence="19">
    <location>
        <begin position="296"/>
        <end position="298"/>
    </location>
    <ligand>
        <name>GTP</name>
        <dbReference type="ChEBI" id="CHEBI:37565"/>
    </ligand>
</feature>
<dbReference type="GO" id="GO:0008270">
    <property type="term" value="F:zinc ion binding"/>
    <property type="evidence" value="ECO:0007669"/>
    <property type="project" value="UniProtKB-UniRule"/>
</dbReference>
<dbReference type="HAMAP" id="MF_00180">
    <property type="entry name" value="RibB"/>
    <property type="match status" value="1"/>
</dbReference>
<keyword evidence="11 19" id="KW-0862">Zinc</keyword>
<keyword evidence="7 19" id="KW-0686">Riboflavin biosynthesis</keyword>
<evidence type="ECO:0000256" key="8">
    <source>
        <dbReference type="ARBA" id="ARBA00022723"/>
    </source>
</evidence>
<dbReference type="NCBIfam" id="TIGR00505">
    <property type="entry name" value="ribA"/>
    <property type="match status" value="1"/>
</dbReference>
<evidence type="ECO:0000256" key="9">
    <source>
        <dbReference type="ARBA" id="ARBA00022741"/>
    </source>
</evidence>
<dbReference type="GO" id="GO:0003935">
    <property type="term" value="F:GTP cyclohydrolase II activity"/>
    <property type="evidence" value="ECO:0007669"/>
    <property type="project" value="UniProtKB-UniRule"/>
</dbReference>
<feature type="active site" description="Proton acceptor; for GTP cyclohydrolase activity" evidence="19">
    <location>
        <position position="330"/>
    </location>
</feature>
<dbReference type="RefSeq" id="WP_027889873.1">
    <property type="nucleotide sequence ID" value="NZ_JACJJR010000003.1"/>
</dbReference>
<dbReference type="AlphaFoldDB" id="A0A239TRS7"/>
<feature type="domain" description="GTP cyclohydrolase II" evidence="20">
    <location>
        <begin position="208"/>
        <end position="374"/>
    </location>
</feature>